<gene>
    <name evidence="3" type="ORF">G7Y89_g7790</name>
</gene>
<sequence>MDMILDARDELILNTTTKSFVAQADNRGPHITHLSNGAISRLAPFSALIITIIFVIYFFIRFYLLEKYLLKKIYGEVYTSMNEITRRGFVNHHIAGTTKLAILIFAAYPFIDVAFGSSTLTSPYAGSTLVTQGDMLIVAAQALMAMYVFELFYRPKISPVSAGHHIGTIMIGQSAIAISLNWIKESDATIEFILCAFDIVSEFLPHISIILYRVYPTSHDFLRKLFRISALTTLTGTVAETIVTMWLFGSLWPKWTLAFKVVTPMLHVLFMSCQMWGSWNFYKMYKRQERLLAISEGRLDDVEKLPKDTNELNEPKNSNQAQVSGTEVYPEESRVDSTDSAPSYRSS</sequence>
<dbReference type="Proteomes" id="UP000566819">
    <property type="component" value="Unassembled WGS sequence"/>
</dbReference>
<feature type="transmembrane region" description="Helical" evidence="2">
    <location>
        <begin position="165"/>
        <end position="183"/>
    </location>
</feature>
<proteinExistence type="predicted"/>
<feature type="region of interest" description="Disordered" evidence="1">
    <location>
        <begin position="305"/>
        <end position="347"/>
    </location>
</feature>
<dbReference type="AlphaFoldDB" id="A0A8H4RJU1"/>
<feature type="transmembrane region" description="Helical" evidence="2">
    <location>
        <begin position="189"/>
        <end position="213"/>
    </location>
</feature>
<keyword evidence="2" id="KW-1133">Transmembrane helix</keyword>
<name>A0A8H4RJU1_9HELO</name>
<dbReference type="OrthoDB" id="10010954at2759"/>
<feature type="compositionally biased region" description="Polar residues" evidence="1">
    <location>
        <begin position="338"/>
        <end position="347"/>
    </location>
</feature>
<feature type="transmembrane region" description="Helical" evidence="2">
    <location>
        <begin position="261"/>
        <end position="282"/>
    </location>
</feature>
<evidence type="ECO:0000256" key="2">
    <source>
        <dbReference type="SAM" id="Phobius"/>
    </source>
</evidence>
<evidence type="ECO:0008006" key="5">
    <source>
        <dbReference type="Google" id="ProtNLM"/>
    </source>
</evidence>
<feature type="transmembrane region" description="Helical" evidence="2">
    <location>
        <begin position="135"/>
        <end position="153"/>
    </location>
</feature>
<evidence type="ECO:0000256" key="1">
    <source>
        <dbReference type="SAM" id="MobiDB-lite"/>
    </source>
</evidence>
<reference evidence="3 4" key="1">
    <citation type="submission" date="2020-03" db="EMBL/GenBank/DDBJ databases">
        <title>Draft Genome Sequence of Cudoniella acicularis.</title>
        <authorList>
            <person name="Buettner E."/>
            <person name="Kellner H."/>
        </authorList>
    </citation>
    <scope>NUCLEOTIDE SEQUENCE [LARGE SCALE GENOMIC DNA]</scope>
    <source>
        <strain evidence="3 4">DSM 108380</strain>
    </source>
</reference>
<feature type="compositionally biased region" description="Polar residues" evidence="1">
    <location>
        <begin position="315"/>
        <end position="325"/>
    </location>
</feature>
<keyword evidence="2" id="KW-0812">Transmembrane</keyword>
<dbReference type="EMBL" id="JAAMPI010000559">
    <property type="protein sequence ID" value="KAF4630348.1"/>
    <property type="molecule type" value="Genomic_DNA"/>
</dbReference>
<accession>A0A8H4RJU1</accession>
<organism evidence="3 4">
    <name type="scientific">Cudoniella acicularis</name>
    <dbReference type="NCBI Taxonomy" id="354080"/>
    <lineage>
        <taxon>Eukaryota</taxon>
        <taxon>Fungi</taxon>
        <taxon>Dikarya</taxon>
        <taxon>Ascomycota</taxon>
        <taxon>Pezizomycotina</taxon>
        <taxon>Leotiomycetes</taxon>
        <taxon>Helotiales</taxon>
        <taxon>Tricladiaceae</taxon>
        <taxon>Cudoniella</taxon>
    </lineage>
</organism>
<evidence type="ECO:0000313" key="4">
    <source>
        <dbReference type="Proteomes" id="UP000566819"/>
    </source>
</evidence>
<feature type="compositionally biased region" description="Basic and acidic residues" evidence="1">
    <location>
        <begin position="305"/>
        <end position="314"/>
    </location>
</feature>
<keyword evidence="4" id="KW-1185">Reference proteome</keyword>
<evidence type="ECO:0000313" key="3">
    <source>
        <dbReference type="EMBL" id="KAF4630348.1"/>
    </source>
</evidence>
<protein>
    <recommendedName>
        <fullName evidence="5">TLC domain-containing protein</fullName>
    </recommendedName>
</protein>
<comment type="caution">
    <text evidence="3">The sequence shown here is derived from an EMBL/GenBank/DDBJ whole genome shotgun (WGS) entry which is preliminary data.</text>
</comment>
<feature type="transmembrane region" description="Helical" evidence="2">
    <location>
        <begin position="42"/>
        <end position="64"/>
    </location>
</feature>
<feature type="transmembrane region" description="Helical" evidence="2">
    <location>
        <begin position="225"/>
        <end position="249"/>
    </location>
</feature>
<keyword evidence="2" id="KW-0472">Membrane</keyword>
<feature type="transmembrane region" description="Helical" evidence="2">
    <location>
        <begin position="94"/>
        <end position="115"/>
    </location>
</feature>